<keyword evidence="2" id="KW-1185">Reference proteome</keyword>
<dbReference type="Proteomes" id="UP001529340">
    <property type="component" value="Unassembled WGS sequence"/>
</dbReference>
<protein>
    <submittedName>
        <fullName evidence="1">Uncharacterized protein</fullName>
    </submittedName>
</protein>
<proteinExistence type="predicted"/>
<evidence type="ECO:0000313" key="1">
    <source>
        <dbReference type="EMBL" id="MDM8157063.1"/>
    </source>
</evidence>
<accession>A0ABT7UDJ4</accession>
<name>A0ABT7UDJ4_9FIRM</name>
<dbReference type="RefSeq" id="WP_289607526.1">
    <property type="nucleotide sequence ID" value="NZ_JAUDCG010000017.1"/>
</dbReference>
<sequence>MADAHGADIRRYLEDAFEYIGDLATSTDRLIDLFSELGADMYFDGEVKEEQVRACMRNQGGGCAKELIEGKTDVFCGRNTYQ</sequence>
<reference evidence="1 2" key="1">
    <citation type="submission" date="2023-06" db="EMBL/GenBank/DDBJ databases">
        <title>Identification and characterization of horizontal gene transfer across gut microbiota members of farm animals based on homology search.</title>
        <authorList>
            <person name="Schwarzerova J."/>
            <person name="Nykrynova M."/>
            <person name="Jureckova K."/>
            <person name="Cejkova D."/>
            <person name="Rychlik I."/>
        </authorList>
    </citation>
    <scope>NUCLEOTIDE SEQUENCE [LARGE SCALE GENOMIC DNA]</scope>
    <source>
        <strain evidence="1 2">ET39</strain>
    </source>
</reference>
<organism evidence="1 2">
    <name type="scientific">Amedibacillus dolichus</name>
    <dbReference type="NCBI Taxonomy" id="31971"/>
    <lineage>
        <taxon>Bacteria</taxon>
        <taxon>Bacillati</taxon>
        <taxon>Bacillota</taxon>
        <taxon>Erysipelotrichia</taxon>
        <taxon>Erysipelotrichales</taxon>
        <taxon>Erysipelotrichaceae</taxon>
        <taxon>Amedibacillus</taxon>
    </lineage>
</organism>
<reference evidence="1 2" key="3">
    <citation type="submission" date="2023-06" db="EMBL/GenBank/DDBJ databases">
        <authorList>
            <person name="Zeman M."/>
            <person name="Kubasova T."/>
            <person name="Jahodarova E."/>
            <person name="Nykrynova M."/>
            <person name="Rychlik I."/>
        </authorList>
    </citation>
    <scope>NUCLEOTIDE SEQUENCE [LARGE SCALE GENOMIC DNA]</scope>
    <source>
        <strain evidence="1 2">ET39</strain>
    </source>
</reference>
<dbReference type="EMBL" id="JAUDCG010000017">
    <property type="protein sequence ID" value="MDM8157063.1"/>
    <property type="molecule type" value="Genomic_DNA"/>
</dbReference>
<evidence type="ECO:0000313" key="2">
    <source>
        <dbReference type="Proteomes" id="UP001529340"/>
    </source>
</evidence>
<reference evidence="2" key="2">
    <citation type="submission" date="2023-06" db="EMBL/GenBank/DDBJ databases">
        <title>Identification and characterization of horizontal gene transfer across gut microbiota members of farm animals based on homology search.</title>
        <authorList>
            <person name="Zeman M."/>
            <person name="Kubasova T."/>
            <person name="Jahodarova E."/>
            <person name="Nykrynova M."/>
            <person name="Rychlik I."/>
        </authorList>
    </citation>
    <scope>NUCLEOTIDE SEQUENCE [LARGE SCALE GENOMIC DNA]</scope>
    <source>
        <strain evidence="2">ET39</strain>
    </source>
</reference>
<comment type="caution">
    <text evidence="1">The sequence shown here is derived from an EMBL/GenBank/DDBJ whole genome shotgun (WGS) entry which is preliminary data.</text>
</comment>
<gene>
    <name evidence="1" type="ORF">QUV96_05355</name>
</gene>